<evidence type="ECO:0000256" key="1">
    <source>
        <dbReference type="SAM" id="Phobius"/>
    </source>
</evidence>
<evidence type="ECO:0008006" key="4">
    <source>
        <dbReference type="Google" id="ProtNLM"/>
    </source>
</evidence>
<comment type="caution">
    <text evidence="2">The sequence shown here is derived from an EMBL/GenBank/DDBJ whole genome shotgun (WGS) entry which is preliminary data.</text>
</comment>
<keyword evidence="1" id="KW-0812">Transmembrane</keyword>
<sequence>MEKGEKLAKKKRWAFLLTKTLSKLLVVIKRDSKDINQLNSNLEIFVSSKSIVENHKTNKKRKTKENLTFKKEFLTLKRVFREQTQRQHQEQQNNTNMKKVQASRVAELWNTMYDIANILTSVATSIAIIYMLVDFHTKERFGFFYLSLVISSLAHVIYCITFVLRYCDTHPGMERIMWFFITLPLSWTVPFVFYLTRDASSKFTQFIANLGLEAASYFVFYNGDRSKQFFVFVFFFPFPSPLPLLFLFESEYIK</sequence>
<accession>X6NME3</accession>
<feature type="transmembrane region" description="Helical" evidence="1">
    <location>
        <begin position="229"/>
        <end position="248"/>
    </location>
</feature>
<protein>
    <recommendedName>
        <fullName evidence="4">Transmembrane protein</fullName>
    </recommendedName>
</protein>
<reference evidence="2 3" key="1">
    <citation type="journal article" date="2013" name="Curr. Biol.">
        <title>The Genome of the Foraminiferan Reticulomyxa filosa.</title>
        <authorList>
            <person name="Glockner G."/>
            <person name="Hulsmann N."/>
            <person name="Schleicher M."/>
            <person name="Noegel A.A."/>
            <person name="Eichinger L."/>
            <person name="Gallinger C."/>
            <person name="Pawlowski J."/>
            <person name="Sierra R."/>
            <person name="Euteneuer U."/>
            <person name="Pillet L."/>
            <person name="Moustafa A."/>
            <person name="Platzer M."/>
            <person name="Groth M."/>
            <person name="Szafranski K."/>
            <person name="Schliwa M."/>
        </authorList>
    </citation>
    <scope>NUCLEOTIDE SEQUENCE [LARGE SCALE GENOMIC DNA]</scope>
</reference>
<feature type="transmembrane region" description="Helical" evidence="1">
    <location>
        <begin position="206"/>
        <end position="223"/>
    </location>
</feature>
<dbReference type="Proteomes" id="UP000023152">
    <property type="component" value="Unassembled WGS sequence"/>
</dbReference>
<gene>
    <name evidence="2" type="ORF">RFI_10030</name>
</gene>
<organism evidence="2 3">
    <name type="scientific">Reticulomyxa filosa</name>
    <dbReference type="NCBI Taxonomy" id="46433"/>
    <lineage>
        <taxon>Eukaryota</taxon>
        <taxon>Sar</taxon>
        <taxon>Rhizaria</taxon>
        <taxon>Retaria</taxon>
        <taxon>Foraminifera</taxon>
        <taxon>Monothalamids</taxon>
        <taxon>Reticulomyxidae</taxon>
        <taxon>Reticulomyxa</taxon>
    </lineage>
</organism>
<feature type="transmembrane region" description="Helical" evidence="1">
    <location>
        <begin position="115"/>
        <end position="133"/>
    </location>
</feature>
<dbReference type="AlphaFoldDB" id="X6NME3"/>
<feature type="transmembrane region" description="Helical" evidence="1">
    <location>
        <begin position="145"/>
        <end position="164"/>
    </location>
</feature>
<keyword evidence="1" id="KW-1133">Transmembrane helix</keyword>
<feature type="transmembrane region" description="Helical" evidence="1">
    <location>
        <begin position="176"/>
        <end position="194"/>
    </location>
</feature>
<evidence type="ECO:0000313" key="3">
    <source>
        <dbReference type="Proteomes" id="UP000023152"/>
    </source>
</evidence>
<evidence type="ECO:0000313" key="2">
    <source>
        <dbReference type="EMBL" id="ETO27103.1"/>
    </source>
</evidence>
<dbReference type="EMBL" id="ASPP01007461">
    <property type="protein sequence ID" value="ETO27103.1"/>
    <property type="molecule type" value="Genomic_DNA"/>
</dbReference>
<name>X6NME3_RETFI</name>
<keyword evidence="1" id="KW-0472">Membrane</keyword>
<keyword evidence="3" id="KW-1185">Reference proteome</keyword>
<proteinExistence type="predicted"/>